<evidence type="ECO:0000256" key="1">
    <source>
        <dbReference type="SAM" id="MobiDB-lite"/>
    </source>
</evidence>
<protein>
    <submittedName>
        <fullName evidence="2">Uncharacterized protein</fullName>
    </submittedName>
</protein>
<evidence type="ECO:0000313" key="3">
    <source>
        <dbReference type="Proteomes" id="UP001153076"/>
    </source>
</evidence>
<dbReference type="EMBL" id="JAKOGI010000024">
    <property type="protein sequence ID" value="KAJ8449158.1"/>
    <property type="molecule type" value="Genomic_DNA"/>
</dbReference>
<feature type="region of interest" description="Disordered" evidence="1">
    <location>
        <begin position="277"/>
        <end position="308"/>
    </location>
</feature>
<organism evidence="2 3">
    <name type="scientific">Carnegiea gigantea</name>
    <dbReference type="NCBI Taxonomy" id="171969"/>
    <lineage>
        <taxon>Eukaryota</taxon>
        <taxon>Viridiplantae</taxon>
        <taxon>Streptophyta</taxon>
        <taxon>Embryophyta</taxon>
        <taxon>Tracheophyta</taxon>
        <taxon>Spermatophyta</taxon>
        <taxon>Magnoliopsida</taxon>
        <taxon>eudicotyledons</taxon>
        <taxon>Gunneridae</taxon>
        <taxon>Pentapetalae</taxon>
        <taxon>Caryophyllales</taxon>
        <taxon>Cactineae</taxon>
        <taxon>Cactaceae</taxon>
        <taxon>Cactoideae</taxon>
        <taxon>Echinocereeae</taxon>
        <taxon>Carnegiea</taxon>
    </lineage>
</organism>
<gene>
    <name evidence="2" type="ORF">Cgig2_027160</name>
</gene>
<comment type="caution">
    <text evidence="2">The sequence shown here is derived from an EMBL/GenBank/DDBJ whole genome shotgun (WGS) entry which is preliminary data.</text>
</comment>
<name>A0A9Q1QNE1_9CARY</name>
<dbReference type="Proteomes" id="UP001153076">
    <property type="component" value="Unassembled WGS sequence"/>
</dbReference>
<keyword evidence="3" id="KW-1185">Reference proteome</keyword>
<proteinExistence type="predicted"/>
<reference evidence="2" key="1">
    <citation type="submission" date="2022-04" db="EMBL/GenBank/DDBJ databases">
        <title>Carnegiea gigantea Genome sequencing and assembly v2.</title>
        <authorList>
            <person name="Copetti D."/>
            <person name="Sanderson M.J."/>
            <person name="Burquez A."/>
            <person name="Wojciechowski M.F."/>
        </authorList>
    </citation>
    <scope>NUCLEOTIDE SEQUENCE</scope>
    <source>
        <strain evidence="2">SGP5-SGP5p</strain>
        <tissue evidence="2">Aerial part</tissue>
    </source>
</reference>
<accession>A0A9Q1QNE1</accession>
<evidence type="ECO:0000313" key="2">
    <source>
        <dbReference type="EMBL" id="KAJ8449158.1"/>
    </source>
</evidence>
<feature type="compositionally biased region" description="Low complexity" evidence="1">
    <location>
        <begin position="285"/>
        <end position="308"/>
    </location>
</feature>
<dbReference type="AlphaFoldDB" id="A0A9Q1QNE1"/>
<sequence length="308" mass="34118">MVEPGQHLTGPLFRDRSDQQGAWAAVYSSSSNNKMLIFLQDFIVGGQGDNDWPLGRAFILLTLFGSFKDSGCPLNQAIKLSTPWRHDPSGRPMGCTAGSFAPCGGHKHSEEIMNIRVPRGVSSFPPLAFLYKERAGFFARGHLITLSTPPRERSRLGSFLFLHHGFSPFRDIEEMASYVRETFRWHLRGALRPSQPLLKNYKDLCLRFTLSDTEEAVSDFNIPEMVQATFYAMVVNDALELDAMSRDMASPKGLQWLIFESWLRINKHALLGAQLHGQANPEVGPGPASGQQKSSGSSDASPSSSDDE</sequence>